<protein>
    <recommendedName>
        <fullName evidence="3">Peptidase M41-like protein</fullName>
    </recommendedName>
</protein>
<evidence type="ECO:0000313" key="1">
    <source>
        <dbReference type="EMBL" id="PRY37182.1"/>
    </source>
</evidence>
<dbReference type="EMBL" id="PVTG01000024">
    <property type="protein sequence ID" value="PRY37182.1"/>
    <property type="molecule type" value="Genomic_DNA"/>
</dbReference>
<dbReference type="GO" id="GO:0004222">
    <property type="term" value="F:metalloendopeptidase activity"/>
    <property type="evidence" value="ECO:0007669"/>
    <property type="project" value="InterPro"/>
</dbReference>
<dbReference type="RefSeq" id="WP_106281990.1">
    <property type="nucleotide sequence ID" value="NZ_PVTG01000024.1"/>
</dbReference>
<comment type="caution">
    <text evidence="1">The sequence shown here is derived from an EMBL/GenBank/DDBJ whole genome shotgun (WGS) entry which is preliminary data.</text>
</comment>
<accession>A0A2T0SUU4</accession>
<dbReference type="Proteomes" id="UP000239210">
    <property type="component" value="Unassembled WGS sequence"/>
</dbReference>
<dbReference type="InterPro" id="IPR037219">
    <property type="entry name" value="Peptidase_M41-like"/>
</dbReference>
<keyword evidence="2" id="KW-1185">Reference proteome</keyword>
<sequence length="171" mass="18875">MNERHLAAWHEAGHAVAVVMRGQSTLVSVALGDRHGEGLTRHRGKPGDEPFIAYAGPWAEARYRWGDRGLEDEDEDEDEDGLTFEDHVHGALLAQPDDAAIVRRAGAEVRASGLPPELVRQLDRQTEVVWQMELQRVWAAIAAVSGALLEGRCVSHEAVEALVDDCRQQLE</sequence>
<reference evidence="1 2" key="1">
    <citation type="submission" date="2018-03" db="EMBL/GenBank/DDBJ databases">
        <title>Genomic Encyclopedia of Archaeal and Bacterial Type Strains, Phase II (KMG-II): from individual species to whole genera.</title>
        <authorList>
            <person name="Goeker M."/>
        </authorList>
    </citation>
    <scope>NUCLEOTIDE SEQUENCE [LARGE SCALE GENOMIC DNA]</scope>
    <source>
        <strain evidence="1 2">DSM 45416</strain>
    </source>
</reference>
<gene>
    <name evidence="1" type="ORF">LY71_12447</name>
</gene>
<evidence type="ECO:0008006" key="3">
    <source>
        <dbReference type="Google" id="ProtNLM"/>
    </source>
</evidence>
<dbReference type="GO" id="GO:0005524">
    <property type="term" value="F:ATP binding"/>
    <property type="evidence" value="ECO:0007669"/>
    <property type="project" value="InterPro"/>
</dbReference>
<proteinExistence type="predicted"/>
<dbReference type="GO" id="GO:0004176">
    <property type="term" value="F:ATP-dependent peptidase activity"/>
    <property type="evidence" value="ECO:0007669"/>
    <property type="project" value="InterPro"/>
</dbReference>
<name>A0A2T0SUU4_9ACTN</name>
<dbReference type="AlphaFoldDB" id="A0A2T0SUU4"/>
<dbReference type="OrthoDB" id="4619573at2"/>
<organism evidence="1 2">
    <name type="scientific">Geodermatophilus tzadiensis</name>
    <dbReference type="NCBI Taxonomy" id="1137988"/>
    <lineage>
        <taxon>Bacteria</taxon>
        <taxon>Bacillati</taxon>
        <taxon>Actinomycetota</taxon>
        <taxon>Actinomycetes</taxon>
        <taxon>Geodermatophilales</taxon>
        <taxon>Geodermatophilaceae</taxon>
        <taxon>Geodermatophilus</taxon>
    </lineage>
</organism>
<dbReference type="GO" id="GO:0006508">
    <property type="term" value="P:proteolysis"/>
    <property type="evidence" value="ECO:0007669"/>
    <property type="project" value="InterPro"/>
</dbReference>
<dbReference type="SUPFAM" id="SSF140990">
    <property type="entry name" value="FtsH protease domain-like"/>
    <property type="match status" value="1"/>
</dbReference>
<evidence type="ECO:0000313" key="2">
    <source>
        <dbReference type="Proteomes" id="UP000239210"/>
    </source>
</evidence>